<dbReference type="EMBL" id="GIBP01010256">
    <property type="protein sequence ID" value="NDV39225.1"/>
    <property type="molecule type" value="Transcribed_RNA"/>
</dbReference>
<feature type="compositionally biased region" description="Low complexity" evidence="1">
    <location>
        <begin position="83"/>
        <end position="104"/>
    </location>
</feature>
<feature type="compositionally biased region" description="Pro residues" evidence="1">
    <location>
        <begin position="67"/>
        <end position="82"/>
    </location>
</feature>
<evidence type="ECO:0000256" key="1">
    <source>
        <dbReference type="SAM" id="MobiDB-lite"/>
    </source>
</evidence>
<name>A0A6B2LQM1_9EUKA</name>
<protein>
    <submittedName>
        <fullName evidence="2">Uncharacterized protein</fullName>
    </submittedName>
</protein>
<dbReference type="PRINTS" id="PR01217">
    <property type="entry name" value="PRICHEXTENSN"/>
</dbReference>
<feature type="region of interest" description="Disordered" evidence="1">
    <location>
        <begin position="31"/>
        <end position="132"/>
    </location>
</feature>
<sequence>MLLVLIGCLWGPLKWLSRISKVFLRRNPFIPSQQILLKPPNPSLTSLPSSLAPPRASPSQKAVSPSLSPPWTPPTRSPPPPSTTTSSSPSNSNPPKGTSSSSLPTPLPYPGLHPSPPSPQPPLEEPLPHKAE</sequence>
<evidence type="ECO:0000313" key="2">
    <source>
        <dbReference type="EMBL" id="NDV39225.1"/>
    </source>
</evidence>
<feature type="compositionally biased region" description="Pro residues" evidence="1">
    <location>
        <begin position="105"/>
        <end position="125"/>
    </location>
</feature>
<reference evidence="2" key="1">
    <citation type="journal article" date="2020" name="J. Eukaryot. Microbiol.">
        <title>De novo Sequencing, Assembly and Annotation of the Transcriptome for the Free-Living Testate Amoeba Arcella intermedia.</title>
        <authorList>
            <person name="Ribeiro G.M."/>
            <person name="Porfirio-Sousa A.L."/>
            <person name="Maurer-Alcala X.X."/>
            <person name="Katz L.A."/>
            <person name="Lahr D.J.G."/>
        </authorList>
    </citation>
    <scope>NUCLEOTIDE SEQUENCE</scope>
</reference>
<organism evidence="2">
    <name type="scientific">Arcella intermedia</name>
    <dbReference type="NCBI Taxonomy" id="1963864"/>
    <lineage>
        <taxon>Eukaryota</taxon>
        <taxon>Amoebozoa</taxon>
        <taxon>Tubulinea</taxon>
        <taxon>Elardia</taxon>
        <taxon>Arcellinida</taxon>
        <taxon>Sphaerothecina</taxon>
        <taxon>Arcellidae</taxon>
        <taxon>Arcella</taxon>
    </lineage>
</organism>
<dbReference type="AlphaFoldDB" id="A0A6B2LQM1"/>
<accession>A0A6B2LQM1</accession>
<feature type="compositionally biased region" description="Low complexity" evidence="1">
    <location>
        <begin position="43"/>
        <end position="59"/>
    </location>
</feature>
<proteinExistence type="predicted"/>